<organism evidence="2 3">
    <name type="scientific">Plasmodiophora brassicae</name>
    <name type="common">Clubroot disease agent</name>
    <dbReference type="NCBI Taxonomy" id="37360"/>
    <lineage>
        <taxon>Eukaryota</taxon>
        <taxon>Sar</taxon>
        <taxon>Rhizaria</taxon>
        <taxon>Endomyxa</taxon>
        <taxon>Phytomyxea</taxon>
        <taxon>Plasmodiophorida</taxon>
        <taxon>Plasmodiophoridae</taxon>
        <taxon>Plasmodiophora</taxon>
    </lineage>
</organism>
<evidence type="ECO:0000313" key="2">
    <source>
        <dbReference type="EMBL" id="CEO95953.1"/>
    </source>
</evidence>
<evidence type="ECO:0000259" key="1">
    <source>
        <dbReference type="PROSITE" id="PS51286"/>
    </source>
</evidence>
<protein>
    <recommendedName>
        <fullName evidence="1">RAP domain-containing protein</fullName>
    </recommendedName>
</protein>
<name>A0A0G4ILA4_PLABS</name>
<dbReference type="Proteomes" id="UP000039324">
    <property type="component" value="Unassembled WGS sequence"/>
</dbReference>
<reference evidence="2 3" key="1">
    <citation type="submission" date="2015-02" db="EMBL/GenBank/DDBJ databases">
        <authorList>
            <person name="Chooi Y.-H."/>
        </authorList>
    </citation>
    <scope>NUCLEOTIDE SEQUENCE [LARGE SCALE GENOMIC DNA]</scope>
    <source>
        <strain evidence="2">E3</strain>
    </source>
</reference>
<dbReference type="GO" id="GO:0044528">
    <property type="term" value="P:regulation of mitochondrial mRNA stability"/>
    <property type="evidence" value="ECO:0007669"/>
    <property type="project" value="TreeGrafter"/>
</dbReference>
<dbReference type="PANTHER" id="PTHR21228">
    <property type="entry name" value="FAST LEU-RICH DOMAIN-CONTAINING"/>
    <property type="match status" value="1"/>
</dbReference>
<dbReference type="InterPro" id="IPR050870">
    <property type="entry name" value="FAST_kinase"/>
</dbReference>
<feature type="domain" description="RAP" evidence="1">
    <location>
        <begin position="400"/>
        <end position="458"/>
    </location>
</feature>
<dbReference type="OrthoDB" id="413408at2759"/>
<dbReference type="InterPro" id="IPR013584">
    <property type="entry name" value="RAP"/>
</dbReference>
<dbReference type="GO" id="GO:0005759">
    <property type="term" value="C:mitochondrial matrix"/>
    <property type="evidence" value="ECO:0007669"/>
    <property type="project" value="TreeGrafter"/>
</dbReference>
<sequence length="471" mass="52534">MRATSSILTGMAKYDPQYRALFDTVLPILTDSAVLHAKFRHPTCRHLANCVHAVIKLGCLDAPRVLAALAPSIEARIDEFKAVELANIAWSYAKLNDAVVRTRVLEAVASAARTRLTSHNDFNAQGLSMMVWSYATAALPMVSLFDAFAPVIIERIGELAARNLANVAWAYGKVGLVNLPLFRAIASASKSLVLQFSTQNLANTLWAFMKVNFRDIELFESFAPVVIPRLRDMNNLELTSSVWSYAMIDIYVPALFEAAEAEAVARKGRLGSQQIANLLYSFAMVDRRPENVLPLIETIPAAFEREKCDGLLSQMHQWRLMVSDESFNEHMASIPGVRELFARCALAFQPVPPLNAALVADVRRILELTPFSTMFQAPTKCERTGFTTSMAHYTSDAFKVAVEILGPAQFITKTDQLKPSIRLKHRILAKHGWTLSLVTHADWHGLETDRDKVLFLSNRLETTLRAENMLM</sequence>
<dbReference type="OMA" id="AMHISAF"/>
<dbReference type="Pfam" id="PF08373">
    <property type="entry name" value="RAP"/>
    <property type="match status" value="1"/>
</dbReference>
<keyword evidence="3" id="KW-1185">Reference proteome</keyword>
<dbReference type="PANTHER" id="PTHR21228:SF40">
    <property type="entry name" value="LD45607P"/>
    <property type="match status" value="1"/>
</dbReference>
<dbReference type="GO" id="GO:0000963">
    <property type="term" value="P:mitochondrial RNA processing"/>
    <property type="evidence" value="ECO:0007669"/>
    <property type="project" value="TreeGrafter"/>
</dbReference>
<gene>
    <name evidence="2" type="ORF">PBRA_004643</name>
</gene>
<dbReference type="AlphaFoldDB" id="A0A0G4ILA4"/>
<evidence type="ECO:0000313" key="3">
    <source>
        <dbReference type="Proteomes" id="UP000039324"/>
    </source>
</evidence>
<accession>A0A0G4ILA4</accession>
<dbReference type="InterPro" id="IPR058917">
    <property type="entry name" value="RESC6_dom"/>
</dbReference>
<dbReference type="GO" id="GO:0003723">
    <property type="term" value="F:RNA binding"/>
    <property type="evidence" value="ECO:0007669"/>
    <property type="project" value="TreeGrafter"/>
</dbReference>
<dbReference type="Pfam" id="PF26188">
    <property type="entry name" value="RESC6"/>
    <property type="match status" value="1"/>
</dbReference>
<dbReference type="PROSITE" id="PS51286">
    <property type="entry name" value="RAP"/>
    <property type="match status" value="1"/>
</dbReference>
<dbReference type="SMART" id="SM00952">
    <property type="entry name" value="RAP"/>
    <property type="match status" value="1"/>
</dbReference>
<dbReference type="EMBL" id="CDSF01000046">
    <property type="protein sequence ID" value="CEO95953.1"/>
    <property type="molecule type" value="Genomic_DNA"/>
</dbReference>
<dbReference type="GO" id="GO:0035770">
    <property type="term" value="C:ribonucleoprotein granule"/>
    <property type="evidence" value="ECO:0007669"/>
    <property type="project" value="TreeGrafter"/>
</dbReference>
<proteinExistence type="predicted"/>